<evidence type="ECO:0000256" key="1">
    <source>
        <dbReference type="ARBA" id="ARBA00022649"/>
    </source>
</evidence>
<dbReference type="Gene3D" id="3.30.2310.20">
    <property type="entry name" value="RelE-like"/>
    <property type="match status" value="1"/>
</dbReference>
<dbReference type="PIRSF" id="PIRSF006156">
    <property type="entry name" value="YafQ"/>
    <property type="match status" value="1"/>
</dbReference>
<dbReference type="InterPro" id="IPR007712">
    <property type="entry name" value="RelE/ParE_toxin"/>
</dbReference>
<evidence type="ECO:0008006" key="3">
    <source>
        <dbReference type="Google" id="ProtNLM"/>
    </source>
</evidence>
<protein>
    <recommendedName>
        <fullName evidence="3">mRNA interferase YafQ</fullName>
    </recommendedName>
</protein>
<evidence type="ECO:0000313" key="2">
    <source>
        <dbReference type="EMBL" id="VAX09554.1"/>
    </source>
</evidence>
<proteinExistence type="predicted"/>
<dbReference type="AlphaFoldDB" id="A0A3B1BCA9"/>
<dbReference type="NCBIfam" id="TIGR02385">
    <property type="entry name" value="RelE_StbE"/>
    <property type="match status" value="1"/>
</dbReference>
<dbReference type="Pfam" id="PF15738">
    <property type="entry name" value="YafQ_toxin"/>
    <property type="match status" value="1"/>
</dbReference>
<name>A0A3B1BCA9_9ZZZZ</name>
<gene>
    <name evidence="2" type="ORF">MNBD_GAMMA26-342</name>
</gene>
<keyword evidence="1" id="KW-1277">Toxin-antitoxin system</keyword>
<dbReference type="GO" id="GO:0006415">
    <property type="term" value="P:translational termination"/>
    <property type="evidence" value="ECO:0007669"/>
    <property type="project" value="TreeGrafter"/>
</dbReference>
<organism evidence="2">
    <name type="scientific">hydrothermal vent metagenome</name>
    <dbReference type="NCBI Taxonomy" id="652676"/>
    <lineage>
        <taxon>unclassified sequences</taxon>
        <taxon>metagenomes</taxon>
        <taxon>ecological metagenomes</taxon>
    </lineage>
</organism>
<dbReference type="PANTHER" id="PTHR40588:SF1">
    <property type="entry name" value="MRNA INTERFERASE TOXIN YAFQ"/>
    <property type="match status" value="1"/>
</dbReference>
<dbReference type="PANTHER" id="PTHR40588">
    <property type="entry name" value="MRNA INTERFERASE TOXIN YAFQ"/>
    <property type="match status" value="1"/>
</dbReference>
<dbReference type="InterPro" id="IPR035093">
    <property type="entry name" value="RelE/ParE_toxin_dom_sf"/>
</dbReference>
<reference evidence="2" key="1">
    <citation type="submission" date="2018-06" db="EMBL/GenBank/DDBJ databases">
        <authorList>
            <person name="Zhirakovskaya E."/>
        </authorList>
    </citation>
    <scope>NUCLEOTIDE SEQUENCE</scope>
</reference>
<sequence>MRITDTQATKLFLYITMLLKNEALPKIARDHSLQGEWIDFREFHIGGDTLVIYKTNDQNVYLARVGSHAQLFK</sequence>
<dbReference type="InterPro" id="IPR004386">
    <property type="entry name" value="Toxin_YafQ-like"/>
</dbReference>
<dbReference type="SUPFAM" id="SSF143011">
    <property type="entry name" value="RelE-like"/>
    <property type="match status" value="1"/>
</dbReference>
<dbReference type="EMBL" id="UOFX01000053">
    <property type="protein sequence ID" value="VAX09554.1"/>
    <property type="molecule type" value="Genomic_DNA"/>
</dbReference>
<dbReference type="GO" id="GO:0004521">
    <property type="term" value="F:RNA endonuclease activity"/>
    <property type="evidence" value="ECO:0007669"/>
    <property type="project" value="TreeGrafter"/>
</dbReference>
<dbReference type="GO" id="GO:0006402">
    <property type="term" value="P:mRNA catabolic process"/>
    <property type="evidence" value="ECO:0007669"/>
    <property type="project" value="TreeGrafter"/>
</dbReference>
<accession>A0A3B1BCA9</accession>